<dbReference type="AlphaFoldDB" id="A0A369IDB3"/>
<keyword evidence="4" id="KW-1185">Reference proteome</keyword>
<dbReference type="OrthoDB" id="9795554at2"/>
<dbReference type="InterPro" id="IPR005181">
    <property type="entry name" value="SASA"/>
</dbReference>
<dbReference type="GO" id="GO:0016788">
    <property type="term" value="F:hydrolase activity, acting on ester bonds"/>
    <property type="evidence" value="ECO:0007669"/>
    <property type="project" value="UniProtKB-ARBA"/>
</dbReference>
<evidence type="ECO:0000259" key="2">
    <source>
        <dbReference type="Pfam" id="PF03629"/>
    </source>
</evidence>
<dbReference type="PANTHER" id="PTHR31988:SF19">
    <property type="entry name" value="9-O-ACETYL-N-ACETYLNEURAMINIC ACID DEACETYLASE-RELATED"/>
    <property type="match status" value="1"/>
</dbReference>
<sequence>MRKTIQSLMKYLFFYVFALFSLEAVAQNPNFKGKKLHLYLLVGQSNMAGRGKVEESDRTPHPRIWMLNKDNQWVPAVAPMHFDKPEAGVGPGLEFARVMAEVDTSVIIGLIPAAVGGSAIDSWQPGGYHDQTKSYPYDDALRRAKAALPAGKLKGILWHQGESDSKPALVGSYTQKLEALIKRFRKELSARKVPFVVGTLGDFFVNRIPEAKDINEQLRQLPKKVKHTACVEAAGLAEKGDKTHFDAPAARELGRRYAEAMRKLGY</sequence>
<keyword evidence="1" id="KW-0378">Hydrolase</keyword>
<accession>A0A369IDB3</accession>
<dbReference type="Pfam" id="PF03629">
    <property type="entry name" value="SASA"/>
    <property type="match status" value="1"/>
</dbReference>
<dbReference type="Gene3D" id="3.40.50.1110">
    <property type="entry name" value="SGNH hydrolase"/>
    <property type="match status" value="1"/>
</dbReference>
<evidence type="ECO:0000313" key="3">
    <source>
        <dbReference type="EMBL" id="RDB07022.1"/>
    </source>
</evidence>
<proteinExistence type="predicted"/>
<dbReference type="EMBL" id="QPIW01000003">
    <property type="protein sequence ID" value="RDB07022.1"/>
    <property type="molecule type" value="Genomic_DNA"/>
</dbReference>
<organism evidence="3 4">
    <name type="scientific">Runella aurantiaca</name>
    <dbReference type="NCBI Taxonomy" id="2282308"/>
    <lineage>
        <taxon>Bacteria</taxon>
        <taxon>Pseudomonadati</taxon>
        <taxon>Bacteroidota</taxon>
        <taxon>Cytophagia</taxon>
        <taxon>Cytophagales</taxon>
        <taxon>Spirosomataceae</taxon>
        <taxon>Runella</taxon>
    </lineage>
</organism>
<evidence type="ECO:0000313" key="4">
    <source>
        <dbReference type="Proteomes" id="UP000253141"/>
    </source>
</evidence>
<dbReference type="InterPro" id="IPR052940">
    <property type="entry name" value="Carb_Esterase_6"/>
</dbReference>
<dbReference type="InterPro" id="IPR036514">
    <property type="entry name" value="SGNH_hydro_sf"/>
</dbReference>
<reference evidence="3 4" key="1">
    <citation type="submission" date="2018-07" db="EMBL/GenBank/DDBJ databases">
        <title>Genome analysis of Runella aurantiaca.</title>
        <authorList>
            <person name="Yang X."/>
        </authorList>
    </citation>
    <scope>NUCLEOTIDE SEQUENCE [LARGE SCALE GENOMIC DNA]</scope>
    <source>
        <strain evidence="3 4">YX9</strain>
    </source>
</reference>
<protein>
    <submittedName>
        <fullName evidence="3">Sialate O-acetylesterase</fullName>
    </submittedName>
</protein>
<evidence type="ECO:0000256" key="1">
    <source>
        <dbReference type="ARBA" id="ARBA00022801"/>
    </source>
</evidence>
<name>A0A369IDB3_9BACT</name>
<feature type="domain" description="Sialate O-acetylesterase" evidence="2">
    <location>
        <begin position="36"/>
        <end position="262"/>
    </location>
</feature>
<comment type="caution">
    <text evidence="3">The sequence shown here is derived from an EMBL/GenBank/DDBJ whole genome shotgun (WGS) entry which is preliminary data.</text>
</comment>
<dbReference type="SUPFAM" id="SSF52266">
    <property type="entry name" value="SGNH hydrolase"/>
    <property type="match status" value="1"/>
</dbReference>
<dbReference type="PANTHER" id="PTHR31988">
    <property type="entry name" value="ESTERASE, PUTATIVE (DUF303)-RELATED"/>
    <property type="match status" value="1"/>
</dbReference>
<gene>
    <name evidence="3" type="ORF">DVG78_06235</name>
</gene>
<dbReference type="Proteomes" id="UP000253141">
    <property type="component" value="Unassembled WGS sequence"/>
</dbReference>